<gene>
    <name evidence="1" type="ORF">PFLUV_G00150380</name>
</gene>
<dbReference type="EMBL" id="VHII01000012">
    <property type="protein sequence ID" value="KAF1383060.1"/>
    <property type="molecule type" value="Genomic_DNA"/>
</dbReference>
<dbReference type="AlphaFoldDB" id="A0A6A5EPY5"/>
<sequence>MVILTQWFGYIQVWDPPSGGFFFSPRRRTLLETLKRLNMEDFVKLKLTERQLLELIDTFADCAGLRGSKDYIALMVLPGLIPPAVFRMGRKTVRTTVSDAMKAFIDLKPVGANMVEYLQAAEQTRPYPCTLVLGGEDCCSQAFTVPSGPALEHDSVVQAVHEEYKEEMNYC</sequence>
<evidence type="ECO:0000313" key="2">
    <source>
        <dbReference type="Proteomes" id="UP000465112"/>
    </source>
</evidence>
<name>A0A6A5EPY5_PERFL</name>
<keyword evidence="2" id="KW-1185">Reference proteome</keyword>
<protein>
    <submittedName>
        <fullName evidence="1">Uncharacterized protein</fullName>
    </submittedName>
</protein>
<comment type="caution">
    <text evidence="1">The sequence shown here is derived from an EMBL/GenBank/DDBJ whole genome shotgun (WGS) entry which is preliminary data.</text>
</comment>
<accession>A0A6A5EPY5</accession>
<evidence type="ECO:0000313" key="1">
    <source>
        <dbReference type="EMBL" id="KAF1383060.1"/>
    </source>
</evidence>
<dbReference type="Proteomes" id="UP000465112">
    <property type="component" value="Chromosome 12"/>
</dbReference>
<organism evidence="1 2">
    <name type="scientific">Perca fluviatilis</name>
    <name type="common">European perch</name>
    <dbReference type="NCBI Taxonomy" id="8168"/>
    <lineage>
        <taxon>Eukaryota</taxon>
        <taxon>Metazoa</taxon>
        <taxon>Chordata</taxon>
        <taxon>Craniata</taxon>
        <taxon>Vertebrata</taxon>
        <taxon>Euteleostomi</taxon>
        <taxon>Actinopterygii</taxon>
        <taxon>Neopterygii</taxon>
        <taxon>Teleostei</taxon>
        <taxon>Neoteleostei</taxon>
        <taxon>Acanthomorphata</taxon>
        <taxon>Eupercaria</taxon>
        <taxon>Perciformes</taxon>
        <taxon>Percoidei</taxon>
        <taxon>Percidae</taxon>
        <taxon>Percinae</taxon>
        <taxon>Perca</taxon>
    </lineage>
</organism>
<reference evidence="1 2" key="1">
    <citation type="submission" date="2019-06" db="EMBL/GenBank/DDBJ databases">
        <title>A chromosome-scale genome assembly of the European perch, Perca fluviatilis.</title>
        <authorList>
            <person name="Roques C."/>
            <person name="Zahm M."/>
            <person name="Cabau C."/>
            <person name="Klopp C."/>
            <person name="Bouchez O."/>
            <person name="Donnadieu C."/>
            <person name="Kuhl H."/>
            <person name="Gislard M."/>
            <person name="Guendouz S."/>
            <person name="Journot L."/>
            <person name="Haffray P."/>
            <person name="Bestin A."/>
            <person name="Morvezen R."/>
            <person name="Feron R."/>
            <person name="Wen M."/>
            <person name="Jouanno E."/>
            <person name="Herpin A."/>
            <person name="Schartl M."/>
            <person name="Postlethwait J."/>
            <person name="Schaerlinger B."/>
            <person name="Chardard D."/>
            <person name="Lecocq T."/>
            <person name="Poncet C."/>
            <person name="Jaffrelo L."/>
            <person name="Lampietro C."/>
            <person name="Guiguen Y."/>
        </authorList>
    </citation>
    <scope>NUCLEOTIDE SEQUENCE [LARGE SCALE GENOMIC DNA]</scope>
    <source>
        <tissue evidence="1">Blood</tissue>
    </source>
</reference>
<proteinExistence type="predicted"/>